<sequence>MQRYKTKSGYTLAYEFKRPASGGQILVFLHGLGGDYTAWDQVINELGNGKLGIVQVDLLSHGYSERYREDSELSIKLQAQLVHELIDHLGVEKGIVIGHCYGGMVALQHEVDYPGFFRGMMLIASSCRLSPVGTGVFQNTVAQSLFSFMGNLIPGGFKKGHRDFSAYKGTRDFNLIRLLSDLRYTGLRSYMKLMGGVSRYNLCDRVGEIKIPVDIIGAECDSIFPSETIGYLTQYLSTGSFIEIQGASHLVIFDTPDQVAERINRFVSRFE</sequence>
<dbReference type="GO" id="GO:0016020">
    <property type="term" value="C:membrane"/>
    <property type="evidence" value="ECO:0007669"/>
    <property type="project" value="TreeGrafter"/>
</dbReference>
<dbReference type="SUPFAM" id="SSF53474">
    <property type="entry name" value="alpha/beta-Hydrolases"/>
    <property type="match status" value="1"/>
</dbReference>
<dbReference type="Proteomes" id="UP000754563">
    <property type="component" value="Unassembled WGS sequence"/>
</dbReference>
<protein>
    <submittedName>
        <fullName evidence="2">Alpha/beta hydrolase</fullName>
    </submittedName>
</protein>
<name>A0A955L7H8_9BACT</name>
<accession>A0A955L7H8</accession>
<evidence type="ECO:0000313" key="3">
    <source>
        <dbReference type="Proteomes" id="UP000754563"/>
    </source>
</evidence>
<dbReference type="InterPro" id="IPR050266">
    <property type="entry name" value="AB_hydrolase_sf"/>
</dbReference>
<dbReference type="Gene3D" id="3.40.50.1820">
    <property type="entry name" value="alpha/beta hydrolase"/>
    <property type="match status" value="1"/>
</dbReference>
<dbReference type="PANTHER" id="PTHR43798">
    <property type="entry name" value="MONOACYLGLYCEROL LIPASE"/>
    <property type="match status" value="1"/>
</dbReference>
<gene>
    <name evidence="2" type="ORF">KC717_02005</name>
</gene>
<keyword evidence="2" id="KW-0378">Hydrolase</keyword>
<dbReference type="InterPro" id="IPR000073">
    <property type="entry name" value="AB_hydrolase_1"/>
</dbReference>
<evidence type="ECO:0000313" key="2">
    <source>
        <dbReference type="EMBL" id="MCA9385400.1"/>
    </source>
</evidence>
<feature type="domain" description="AB hydrolase-1" evidence="1">
    <location>
        <begin position="26"/>
        <end position="261"/>
    </location>
</feature>
<dbReference type="Pfam" id="PF12697">
    <property type="entry name" value="Abhydrolase_6"/>
    <property type="match status" value="1"/>
</dbReference>
<evidence type="ECO:0000259" key="1">
    <source>
        <dbReference type="Pfam" id="PF12697"/>
    </source>
</evidence>
<dbReference type="InterPro" id="IPR029058">
    <property type="entry name" value="AB_hydrolase_fold"/>
</dbReference>
<dbReference type="GO" id="GO:0016787">
    <property type="term" value="F:hydrolase activity"/>
    <property type="evidence" value="ECO:0007669"/>
    <property type="project" value="UniProtKB-KW"/>
</dbReference>
<reference evidence="2" key="1">
    <citation type="submission" date="2020-04" db="EMBL/GenBank/DDBJ databases">
        <authorList>
            <person name="Zhang T."/>
        </authorList>
    </citation>
    <scope>NUCLEOTIDE SEQUENCE</scope>
    <source>
        <strain evidence="2">HKST-UBA11</strain>
    </source>
</reference>
<organism evidence="2 3">
    <name type="scientific">Candidatus Dojkabacteria bacterium</name>
    <dbReference type="NCBI Taxonomy" id="2099670"/>
    <lineage>
        <taxon>Bacteria</taxon>
        <taxon>Candidatus Dojkabacteria</taxon>
    </lineage>
</organism>
<proteinExistence type="predicted"/>
<comment type="caution">
    <text evidence="2">The sequence shown here is derived from an EMBL/GenBank/DDBJ whole genome shotgun (WGS) entry which is preliminary data.</text>
</comment>
<dbReference type="EMBL" id="JAGQLH010000017">
    <property type="protein sequence ID" value="MCA9385400.1"/>
    <property type="molecule type" value="Genomic_DNA"/>
</dbReference>
<dbReference type="AlphaFoldDB" id="A0A955L7H8"/>
<dbReference type="PANTHER" id="PTHR43798:SF33">
    <property type="entry name" value="HYDROLASE, PUTATIVE (AFU_ORTHOLOGUE AFUA_2G14860)-RELATED"/>
    <property type="match status" value="1"/>
</dbReference>
<reference evidence="2" key="2">
    <citation type="journal article" date="2021" name="Microbiome">
        <title>Successional dynamics and alternative stable states in a saline activated sludge microbial community over 9 years.</title>
        <authorList>
            <person name="Wang Y."/>
            <person name="Ye J."/>
            <person name="Ju F."/>
            <person name="Liu L."/>
            <person name="Boyd J.A."/>
            <person name="Deng Y."/>
            <person name="Parks D.H."/>
            <person name="Jiang X."/>
            <person name="Yin X."/>
            <person name="Woodcroft B.J."/>
            <person name="Tyson G.W."/>
            <person name="Hugenholtz P."/>
            <person name="Polz M.F."/>
            <person name="Zhang T."/>
        </authorList>
    </citation>
    <scope>NUCLEOTIDE SEQUENCE</scope>
    <source>
        <strain evidence="2">HKST-UBA11</strain>
    </source>
</reference>